<dbReference type="Gene3D" id="3.30.710.10">
    <property type="entry name" value="Potassium Channel Kv1.1, Chain A"/>
    <property type="match status" value="1"/>
</dbReference>
<reference evidence="3" key="1">
    <citation type="submission" date="2023-03" db="EMBL/GenBank/DDBJ databases">
        <title>Massive genome expansion in bonnet fungi (Mycena s.s.) driven by repeated elements and novel gene families across ecological guilds.</title>
        <authorList>
            <consortium name="Lawrence Berkeley National Laboratory"/>
            <person name="Harder C.B."/>
            <person name="Miyauchi S."/>
            <person name="Viragh M."/>
            <person name="Kuo A."/>
            <person name="Thoen E."/>
            <person name="Andreopoulos B."/>
            <person name="Lu D."/>
            <person name="Skrede I."/>
            <person name="Drula E."/>
            <person name="Henrissat B."/>
            <person name="Morin E."/>
            <person name="Kohler A."/>
            <person name="Barry K."/>
            <person name="LaButti K."/>
            <person name="Morin E."/>
            <person name="Salamov A."/>
            <person name="Lipzen A."/>
            <person name="Mereny Z."/>
            <person name="Hegedus B."/>
            <person name="Baldrian P."/>
            <person name="Stursova M."/>
            <person name="Weitz H."/>
            <person name="Taylor A."/>
            <person name="Grigoriev I.V."/>
            <person name="Nagy L.G."/>
            <person name="Martin F."/>
            <person name="Kauserud H."/>
        </authorList>
    </citation>
    <scope>NUCLEOTIDE SEQUENCE</scope>
    <source>
        <strain evidence="3">CBHHK002</strain>
    </source>
</reference>
<keyword evidence="4" id="KW-1185">Reference proteome</keyword>
<name>A0AAD7AIH2_9AGAR</name>
<feature type="domain" description="BTB" evidence="2">
    <location>
        <begin position="34"/>
        <end position="98"/>
    </location>
</feature>
<gene>
    <name evidence="3" type="ORF">DFH08DRAFT_415164</name>
</gene>
<dbReference type="EMBL" id="JARIHO010000006">
    <property type="protein sequence ID" value="KAJ7359692.1"/>
    <property type="molecule type" value="Genomic_DNA"/>
</dbReference>
<feature type="region of interest" description="Disordered" evidence="1">
    <location>
        <begin position="1"/>
        <end position="25"/>
    </location>
</feature>
<evidence type="ECO:0000313" key="3">
    <source>
        <dbReference type="EMBL" id="KAJ7359692.1"/>
    </source>
</evidence>
<evidence type="ECO:0000259" key="2">
    <source>
        <dbReference type="PROSITE" id="PS50097"/>
    </source>
</evidence>
<dbReference type="SUPFAM" id="SSF54695">
    <property type="entry name" value="POZ domain"/>
    <property type="match status" value="1"/>
</dbReference>
<dbReference type="SMART" id="SM00225">
    <property type="entry name" value="BTB"/>
    <property type="match status" value="1"/>
</dbReference>
<dbReference type="Pfam" id="PF00651">
    <property type="entry name" value="BTB"/>
    <property type="match status" value="1"/>
</dbReference>
<dbReference type="InterPro" id="IPR011333">
    <property type="entry name" value="SKP1/BTB/POZ_sf"/>
</dbReference>
<accession>A0AAD7AIH2</accession>
<proteinExistence type="predicted"/>
<dbReference type="Proteomes" id="UP001218218">
    <property type="component" value="Unassembled WGS sequence"/>
</dbReference>
<comment type="caution">
    <text evidence="3">The sequence shown here is derived from an EMBL/GenBank/DDBJ whole genome shotgun (WGS) entry which is preliminary data.</text>
</comment>
<protein>
    <recommendedName>
        <fullName evidence="2">BTB domain-containing protein</fullName>
    </recommendedName>
</protein>
<dbReference type="CDD" id="cd18186">
    <property type="entry name" value="BTB_POZ_ZBTB_KLHL-like"/>
    <property type="match status" value="1"/>
</dbReference>
<dbReference type="InterPro" id="IPR000210">
    <property type="entry name" value="BTB/POZ_dom"/>
</dbReference>
<organism evidence="3 4">
    <name type="scientific">Mycena albidolilacea</name>
    <dbReference type="NCBI Taxonomy" id="1033008"/>
    <lineage>
        <taxon>Eukaryota</taxon>
        <taxon>Fungi</taxon>
        <taxon>Dikarya</taxon>
        <taxon>Basidiomycota</taxon>
        <taxon>Agaricomycotina</taxon>
        <taxon>Agaricomycetes</taxon>
        <taxon>Agaricomycetidae</taxon>
        <taxon>Agaricales</taxon>
        <taxon>Marasmiineae</taxon>
        <taxon>Mycenaceae</taxon>
        <taxon>Mycena</taxon>
    </lineage>
</organism>
<evidence type="ECO:0000256" key="1">
    <source>
        <dbReference type="SAM" id="MobiDB-lite"/>
    </source>
</evidence>
<dbReference type="AlphaFoldDB" id="A0AAD7AIH2"/>
<dbReference type="PROSITE" id="PS50097">
    <property type="entry name" value="BTB"/>
    <property type="match status" value="1"/>
</dbReference>
<sequence>MPDTPPVKRKRTADSSPADPDTTPVRSKIWMPYGDIILQAESTQFRINRDVLARHSSVFADMFLIPLPSDEPTVEGCLIVRVSDTAKDWELLLDVLYDPFQESVSRPFAVVAAMLRLGKKYDIPQARDDALSRLHFEYPADLEAWDALPDHLTKIEDERGIHPDLLNLVYECGVYSCIPTIGLSCLHLYSLEALFEGVEHPEGSCVTLSSDTKLTLAIALERLLFFQRSALGWLENNAVIPHKSCQTRNACIRSKKDINHTVTWWEKETHDVTYATGEWPDSWSGKLCEACETAAREYTDTSRQKGWELLPTFFGLPKWKDLKDLE</sequence>
<evidence type="ECO:0000313" key="4">
    <source>
        <dbReference type="Proteomes" id="UP001218218"/>
    </source>
</evidence>